<evidence type="ECO:0000313" key="3">
    <source>
        <dbReference type="Proteomes" id="UP000823775"/>
    </source>
</evidence>
<keyword evidence="3" id="KW-1185">Reference proteome</keyword>
<proteinExistence type="predicted"/>
<protein>
    <submittedName>
        <fullName evidence="2">Uncharacterized protein</fullName>
    </submittedName>
</protein>
<accession>A0ABS8V5N7</accession>
<reference evidence="2 3" key="1">
    <citation type="journal article" date="2021" name="BMC Genomics">
        <title>Datura genome reveals duplications of psychoactive alkaloid biosynthetic genes and high mutation rate following tissue culture.</title>
        <authorList>
            <person name="Rajewski A."/>
            <person name="Carter-House D."/>
            <person name="Stajich J."/>
            <person name="Litt A."/>
        </authorList>
    </citation>
    <scope>NUCLEOTIDE SEQUENCE [LARGE SCALE GENOMIC DNA]</scope>
    <source>
        <strain evidence="2">AR-01</strain>
    </source>
</reference>
<evidence type="ECO:0000256" key="1">
    <source>
        <dbReference type="SAM" id="MobiDB-lite"/>
    </source>
</evidence>
<comment type="caution">
    <text evidence="2">The sequence shown here is derived from an EMBL/GenBank/DDBJ whole genome shotgun (WGS) entry which is preliminary data.</text>
</comment>
<organism evidence="2 3">
    <name type="scientific">Datura stramonium</name>
    <name type="common">Jimsonweed</name>
    <name type="synonym">Common thornapple</name>
    <dbReference type="NCBI Taxonomy" id="4076"/>
    <lineage>
        <taxon>Eukaryota</taxon>
        <taxon>Viridiplantae</taxon>
        <taxon>Streptophyta</taxon>
        <taxon>Embryophyta</taxon>
        <taxon>Tracheophyta</taxon>
        <taxon>Spermatophyta</taxon>
        <taxon>Magnoliopsida</taxon>
        <taxon>eudicotyledons</taxon>
        <taxon>Gunneridae</taxon>
        <taxon>Pentapetalae</taxon>
        <taxon>asterids</taxon>
        <taxon>lamiids</taxon>
        <taxon>Solanales</taxon>
        <taxon>Solanaceae</taxon>
        <taxon>Solanoideae</taxon>
        <taxon>Datureae</taxon>
        <taxon>Datura</taxon>
    </lineage>
</organism>
<dbReference type="Proteomes" id="UP000823775">
    <property type="component" value="Unassembled WGS sequence"/>
</dbReference>
<sequence>MPHTGGSKSIATLMDKKVLGNEKSGYVHGLRLGPTTSVLWGHRSSLGGIIAEDSSSKEKMQPKLLLMRRFIFKYASNECMPENINGDSSEQIPDVVSGQQRVPQTSRIPSAAENTPPHGTTHIFLSSTI</sequence>
<name>A0ABS8V5N7_DATST</name>
<gene>
    <name evidence="2" type="ORF">HAX54_029028</name>
</gene>
<evidence type="ECO:0000313" key="2">
    <source>
        <dbReference type="EMBL" id="MCD9642317.1"/>
    </source>
</evidence>
<dbReference type="EMBL" id="JACEIK010003586">
    <property type="protein sequence ID" value="MCD9642317.1"/>
    <property type="molecule type" value="Genomic_DNA"/>
</dbReference>
<feature type="region of interest" description="Disordered" evidence="1">
    <location>
        <begin position="106"/>
        <end position="129"/>
    </location>
</feature>